<feature type="domain" description="K Homology" evidence="7">
    <location>
        <begin position="727"/>
        <end position="796"/>
    </location>
</feature>
<dbReference type="Gene3D" id="3.30.1370.10">
    <property type="entry name" value="K Homology domain, type 1"/>
    <property type="match status" value="14"/>
</dbReference>
<feature type="domain" description="K Homology" evidence="7">
    <location>
        <begin position="357"/>
        <end position="423"/>
    </location>
</feature>
<dbReference type="CDD" id="cd22412">
    <property type="entry name" value="KH-I_Vigilin_rpt9"/>
    <property type="match status" value="1"/>
</dbReference>
<dbReference type="CDD" id="cd22405">
    <property type="entry name" value="KH-I_Vigilin_rpt1"/>
    <property type="match status" value="1"/>
</dbReference>
<feature type="domain" description="K Homology" evidence="7">
    <location>
        <begin position="873"/>
        <end position="954"/>
    </location>
</feature>
<dbReference type="CDD" id="cd22414">
    <property type="entry name" value="KH-I_Vigilin_rpt11"/>
    <property type="match status" value="1"/>
</dbReference>
<dbReference type="SUPFAM" id="SSF54791">
    <property type="entry name" value="Eukaryotic type KH-domain (KH-domain type I)"/>
    <property type="match status" value="14"/>
</dbReference>
<dbReference type="CDD" id="cd22411">
    <property type="entry name" value="KH-I_Vigilin_rpt8"/>
    <property type="match status" value="1"/>
</dbReference>
<feature type="domain" description="K Homology" evidence="7">
    <location>
        <begin position="502"/>
        <end position="571"/>
    </location>
</feature>
<keyword evidence="3" id="KW-0677">Repeat</keyword>
<feature type="domain" description="K Homology" evidence="7">
    <location>
        <begin position="1033"/>
        <end position="1105"/>
    </location>
</feature>
<organism evidence="8 9">
    <name type="scientific">Orchesella dallaii</name>
    <dbReference type="NCBI Taxonomy" id="48710"/>
    <lineage>
        <taxon>Eukaryota</taxon>
        <taxon>Metazoa</taxon>
        <taxon>Ecdysozoa</taxon>
        <taxon>Arthropoda</taxon>
        <taxon>Hexapoda</taxon>
        <taxon>Collembola</taxon>
        <taxon>Entomobryomorpha</taxon>
        <taxon>Entomobryoidea</taxon>
        <taxon>Orchesellidae</taxon>
        <taxon>Orchesellinae</taxon>
        <taxon>Orchesella</taxon>
    </lineage>
</organism>
<feature type="compositionally biased region" description="Low complexity" evidence="6">
    <location>
        <begin position="40"/>
        <end position="56"/>
    </location>
</feature>
<dbReference type="CDD" id="cd22416">
    <property type="entry name" value="KH-I_Vigilin_rpt13"/>
    <property type="match status" value="1"/>
</dbReference>
<dbReference type="CDD" id="cd22418">
    <property type="entry name" value="KH-I_Vigilin_rpt15"/>
    <property type="match status" value="1"/>
</dbReference>
<comment type="subcellular location">
    <subcellularLocation>
        <location evidence="1">Cytoplasm</location>
    </subcellularLocation>
</comment>
<dbReference type="InterPro" id="IPR004088">
    <property type="entry name" value="KH_dom_type_1"/>
</dbReference>
<evidence type="ECO:0000256" key="4">
    <source>
        <dbReference type="ARBA" id="ARBA00022884"/>
    </source>
</evidence>
<sequence length="1275" mass="141738">MDPGPSSSQALTDLHEPKTHDHQDMIYDEAFPALPPNPSGPNSGPTSGLSSPGASSKWSQKMRIGSNTVTSVFHIPFEERSDRGHGERFGEMDAGRACADIQKLTGAHIEMSSSSRDQSLTFLVSGKQNSVIDAKREILQRFQTQAQKQVQIPKEHHRFILGPKGEKLNKLEKQTATKISVPRPNEDSNVITIVGPREGIEKAEHEIRLISDEQSKQASERISIPKKFHPFICGAFNEKVTKLSSENLVRINIPPVSVNNDEIYIVGEKEGVARVVQALQKDHDIVKRYVTVSVEVGKSQHKYIIGKGRITINEILRDTGVSVEMPPSDSTSETITLRGPAEVLGPALTLVYEKANSVITRNVEAPAWLHKHVIGKKGSNIRNITANYPKVHVEILDNQNQIVVEGPPEEVEPVTQQLQACVKELVDKMSFKDITVDSKHHKHIIGKAGANITRLKEETGVIISVQDGQSASGPSVIHLEGPRVGVEKAAASILEQVEKLEGEKEKDLIIEHRFHGNLIGAKGEKIREIREKFNQIQVTFPTPEEKRDVVKVRGPKDDVDKCCRYLNQIYKEMLENSYQTKVPIFSQCYRLVVGKGGSNIKKIREETNTRFDLPPLDETKCKTDVEVIVITGKKDNCEKARDMLLAIQNSAANIIEADVIIPSKFHNYLIGSGGRLVQSLSEECGGVQIKFPDSKSKSDRVIITGPKEDVEKAKNQLLELSRERETNSFTETIEAKAQHHKFLIGKNGGNIKKIREATGARIIFPNMDDPHPETITIMGKKENVNNAKKQLLDMLKDLDKVVEAEMDIDPQYHRHFVLRRGEVLRHISDDLGGVQISFPKVGSNSSRVTLKGAAECVEAAKKRLATIVEDLSQRVAVDVIIDQRHHRTIMGSQGSKVKQIQMDHNVDIKFPERVDENNLPEENGDGIRPCDIIRVSGRLENCEAAKNALLDQVPVTIEVDIPFKMHRFVIGQSGKDVRALMKVHDVHITVPPSEQQSDTIKITGSPKNADAAKVALLNLKEDLDAKERDREAKSFEVRVQVDPKFHTKIIGKNGAVIGKIRETFDVNVQLPKRSDSLSETSDEIIIIGYELQANKARDEILAIVNDLVERERFREEAEIDHRVHSRIIGAKGKNVRQIMKDFGVDIRFPRPNDDNPNLVVVSGPNEDKVLDAREHLLNLEEEYLQDVTESEYMQRFIRSSNAGGESNKKSDKQSNGFVVKGAPWEAAPPDTQSTEDFPTFGNGMGSAAAAAAPAPAPQAAPERPISSAWGGRKHF</sequence>
<dbReference type="CDD" id="cd22409">
    <property type="entry name" value="KH-I_Vigilin_rpt5"/>
    <property type="match status" value="1"/>
</dbReference>
<evidence type="ECO:0000256" key="3">
    <source>
        <dbReference type="ARBA" id="ARBA00022737"/>
    </source>
</evidence>
<dbReference type="CDD" id="cd22408">
    <property type="entry name" value="KH-I_Vigilin_rpt4"/>
    <property type="match status" value="1"/>
</dbReference>
<feature type="region of interest" description="Disordered" evidence="6">
    <location>
        <begin position="1221"/>
        <end position="1275"/>
    </location>
</feature>
<dbReference type="CDD" id="cd22413">
    <property type="entry name" value="KH-I_Vigilin_rpt10"/>
    <property type="match status" value="1"/>
</dbReference>
<dbReference type="Pfam" id="PF00013">
    <property type="entry name" value="KH_1"/>
    <property type="match status" value="14"/>
</dbReference>
<feature type="domain" description="K Homology" evidence="7">
    <location>
        <begin position="800"/>
        <end position="869"/>
    </location>
</feature>
<dbReference type="CDD" id="cd22417">
    <property type="entry name" value="KH-I_Vigilin_rpt14"/>
    <property type="match status" value="1"/>
</dbReference>
<dbReference type="EMBL" id="CAXLJM020000108">
    <property type="protein sequence ID" value="CAL8135566.1"/>
    <property type="molecule type" value="Genomic_DNA"/>
</dbReference>
<keyword evidence="4 5" id="KW-0694">RNA-binding</keyword>
<dbReference type="SMART" id="SM00322">
    <property type="entry name" value="KH"/>
    <property type="match status" value="14"/>
</dbReference>
<dbReference type="PROSITE" id="PS50084">
    <property type="entry name" value="KH_TYPE_1"/>
    <property type="match status" value="14"/>
</dbReference>
<feature type="region of interest" description="Disordered" evidence="6">
    <location>
        <begin position="1"/>
        <end position="60"/>
    </location>
</feature>
<dbReference type="PANTHER" id="PTHR10627:SF31">
    <property type="entry name" value="DODECA-SATELLITE-BINDING PROTEIN 1, ISOFORM A"/>
    <property type="match status" value="1"/>
</dbReference>
<evidence type="ECO:0000313" key="9">
    <source>
        <dbReference type="Proteomes" id="UP001642540"/>
    </source>
</evidence>
<dbReference type="CDD" id="cd22406">
    <property type="entry name" value="KH-I_Vigilin_rpt2"/>
    <property type="match status" value="1"/>
</dbReference>
<evidence type="ECO:0000256" key="5">
    <source>
        <dbReference type="PROSITE-ProRule" id="PRU00117"/>
    </source>
</evidence>
<comment type="caution">
    <text evidence="8">The sequence shown here is derived from an EMBL/GenBank/DDBJ whole genome shotgun (WGS) entry which is preliminary data.</text>
</comment>
<feature type="compositionally biased region" description="Polar residues" evidence="6">
    <location>
        <begin position="1"/>
        <end position="11"/>
    </location>
</feature>
<dbReference type="Pfam" id="PF24668">
    <property type="entry name" value="KH_Vigilin"/>
    <property type="match status" value="1"/>
</dbReference>
<protein>
    <recommendedName>
        <fullName evidence="7">K Homology domain-containing protein</fullName>
    </recommendedName>
</protein>
<evidence type="ECO:0000256" key="2">
    <source>
        <dbReference type="ARBA" id="ARBA00022490"/>
    </source>
</evidence>
<feature type="domain" description="K Homology" evidence="7">
    <location>
        <begin position="428"/>
        <end position="498"/>
    </location>
</feature>
<dbReference type="Proteomes" id="UP001642540">
    <property type="component" value="Unassembled WGS sequence"/>
</dbReference>
<dbReference type="InterPro" id="IPR036612">
    <property type="entry name" value="KH_dom_type_1_sf"/>
</dbReference>
<accession>A0ABP1RU23</accession>
<feature type="domain" description="K Homology" evidence="7">
    <location>
        <begin position="1111"/>
        <end position="1181"/>
    </location>
</feature>
<feature type="domain" description="K Homology" evidence="7">
    <location>
        <begin position="144"/>
        <end position="212"/>
    </location>
</feature>
<name>A0ABP1RU23_9HEXA</name>
<dbReference type="InterPro" id="IPR004087">
    <property type="entry name" value="KH_dom"/>
</dbReference>
<evidence type="ECO:0000313" key="8">
    <source>
        <dbReference type="EMBL" id="CAL8135566.1"/>
    </source>
</evidence>
<feature type="domain" description="K Homology" evidence="7">
    <location>
        <begin position="576"/>
        <end position="649"/>
    </location>
</feature>
<feature type="domain" description="K Homology" evidence="7">
    <location>
        <begin position="288"/>
        <end position="356"/>
    </location>
</feature>
<evidence type="ECO:0000256" key="1">
    <source>
        <dbReference type="ARBA" id="ARBA00004496"/>
    </source>
</evidence>
<proteinExistence type="predicted"/>
<keyword evidence="9" id="KW-1185">Reference proteome</keyword>
<dbReference type="CDD" id="cd02394">
    <property type="entry name" value="KH-I_Vigilin_rpt6"/>
    <property type="match status" value="1"/>
</dbReference>
<dbReference type="InterPro" id="IPR057778">
    <property type="entry name" value="KH_Vigilin_N"/>
</dbReference>
<evidence type="ECO:0000259" key="7">
    <source>
        <dbReference type="SMART" id="SM00322"/>
    </source>
</evidence>
<evidence type="ECO:0000256" key="6">
    <source>
        <dbReference type="SAM" id="MobiDB-lite"/>
    </source>
</evidence>
<feature type="domain" description="K Homology" evidence="7">
    <location>
        <begin position="216"/>
        <end position="284"/>
    </location>
</feature>
<dbReference type="CDD" id="cd22410">
    <property type="entry name" value="KH-I_Vigilin_rpt7"/>
    <property type="match status" value="1"/>
</dbReference>
<feature type="domain" description="K Homology" evidence="7">
    <location>
        <begin position="955"/>
        <end position="1021"/>
    </location>
</feature>
<feature type="compositionally biased region" description="Basic and acidic residues" evidence="6">
    <location>
        <begin position="13"/>
        <end position="25"/>
    </location>
</feature>
<dbReference type="CDD" id="cd22407">
    <property type="entry name" value="KH-I_Vigilin_rpt3"/>
    <property type="match status" value="1"/>
</dbReference>
<dbReference type="PANTHER" id="PTHR10627">
    <property type="entry name" value="SCP160"/>
    <property type="match status" value="1"/>
</dbReference>
<reference evidence="8 9" key="1">
    <citation type="submission" date="2024-08" db="EMBL/GenBank/DDBJ databases">
        <authorList>
            <person name="Cucini C."/>
            <person name="Frati F."/>
        </authorList>
    </citation>
    <scope>NUCLEOTIDE SEQUENCE [LARGE SCALE GENOMIC DNA]</scope>
</reference>
<keyword evidence="2" id="KW-0963">Cytoplasm</keyword>
<feature type="compositionally biased region" description="Low complexity" evidence="6">
    <location>
        <begin position="1247"/>
        <end position="1261"/>
    </location>
</feature>
<gene>
    <name evidence="8" type="ORF">ODALV1_LOCUS26040</name>
</gene>
<feature type="domain" description="K Homology" evidence="7">
    <location>
        <begin position="653"/>
        <end position="722"/>
    </location>
</feature>